<keyword evidence="2" id="KW-1185">Reference proteome</keyword>
<comment type="caution">
    <text evidence="1">The sequence shown here is derived from an EMBL/GenBank/DDBJ whole genome shotgun (WGS) entry which is preliminary data.</text>
</comment>
<dbReference type="AlphaFoldDB" id="A0A495X6G6"/>
<proteinExistence type="predicted"/>
<accession>A0A495X6G6</accession>
<evidence type="ECO:0000313" key="2">
    <source>
        <dbReference type="Proteomes" id="UP000272729"/>
    </source>
</evidence>
<name>A0A495X6G6_9PSEU</name>
<dbReference type="RefSeq" id="WP_170199375.1">
    <property type="nucleotide sequence ID" value="NZ_JBIUBA010000002.1"/>
</dbReference>
<protein>
    <submittedName>
        <fullName evidence="1">Uncharacterized protein</fullName>
    </submittedName>
</protein>
<evidence type="ECO:0000313" key="1">
    <source>
        <dbReference type="EMBL" id="RKT69487.1"/>
    </source>
</evidence>
<dbReference type="Proteomes" id="UP000272729">
    <property type="component" value="Unassembled WGS sequence"/>
</dbReference>
<reference evidence="1 2" key="1">
    <citation type="submission" date="2018-10" db="EMBL/GenBank/DDBJ databases">
        <title>Sequencing the genomes of 1000 actinobacteria strains.</title>
        <authorList>
            <person name="Klenk H.-P."/>
        </authorList>
    </citation>
    <scope>NUCLEOTIDE SEQUENCE [LARGE SCALE GENOMIC DNA]</scope>
    <source>
        <strain evidence="1 2">DSM 43911</strain>
    </source>
</reference>
<sequence length="158" mass="17329">MLIDHDWEPGVWINGRRSDDPTDTDAFGAFAHSAHTDLITARDTGDLPAHVEITVGATTLSTLWNDTDPSTMLLTVRFNGLAGTAGHPIRRHIAEITLGILDRRGTEHLPIHLHRHYAGALVFGDETGSRDGPWFPHNLHRRAKPEPILKVTGTNGGQ</sequence>
<dbReference type="EMBL" id="RBXR01000001">
    <property type="protein sequence ID" value="RKT69487.1"/>
    <property type="molecule type" value="Genomic_DNA"/>
</dbReference>
<organism evidence="1 2">
    <name type="scientific">Saccharothrix variisporea</name>
    <dbReference type="NCBI Taxonomy" id="543527"/>
    <lineage>
        <taxon>Bacteria</taxon>
        <taxon>Bacillati</taxon>
        <taxon>Actinomycetota</taxon>
        <taxon>Actinomycetes</taxon>
        <taxon>Pseudonocardiales</taxon>
        <taxon>Pseudonocardiaceae</taxon>
        <taxon>Saccharothrix</taxon>
    </lineage>
</organism>
<gene>
    <name evidence="1" type="ORF">DFJ66_2717</name>
</gene>